<dbReference type="GeneID" id="69808269"/>
<sequence length="102" mass="10873">MPLALGIVGAASRRRLRRLSAVTTARGWATADPWLLGAVPSAHPVLDFIVPAPGARRAGVAWRVGRLRSALPLLAVDLTADADRQLVDFPPPREMFGGQLVT</sequence>
<dbReference type="Proteomes" id="UP001272987">
    <property type="component" value="Unassembled WGS sequence"/>
</dbReference>
<organism evidence="1 4">
    <name type="scientific">Streptomyces acidiscabies</name>
    <dbReference type="NCBI Taxonomy" id="42234"/>
    <lineage>
        <taxon>Bacteria</taxon>
        <taxon>Bacillati</taxon>
        <taxon>Actinomycetota</taxon>
        <taxon>Actinomycetes</taxon>
        <taxon>Kitasatosporales</taxon>
        <taxon>Streptomycetaceae</taxon>
        <taxon>Streptomyces</taxon>
    </lineage>
</organism>
<evidence type="ECO:0000313" key="1">
    <source>
        <dbReference type="EMBL" id="MDX2958232.1"/>
    </source>
</evidence>
<dbReference type="AlphaFoldDB" id="A0AAP6EC59"/>
<evidence type="ECO:0000313" key="3">
    <source>
        <dbReference type="Proteomes" id="UP001272987"/>
    </source>
</evidence>
<dbReference type="RefSeq" id="WP_010358490.1">
    <property type="nucleotide sequence ID" value="NZ_BCMK01000061.1"/>
</dbReference>
<protein>
    <submittedName>
        <fullName evidence="1">Uncharacterized protein</fullName>
    </submittedName>
</protein>
<name>A0AAP6EC59_9ACTN</name>
<gene>
    <name evidence="1" type="ORF">PV399_00645</name>
    <name evidence="2" type="ORF">PV666_11955</name>
</gene>
<reference evidence="1 3" key="1">
    <citation type="journal article" date="2023" name="Microb. Genom.">
        <title>Mesoterricola silvestris gen. nov., sp. nov., Mesoterricola sediminis sp. nov., Geothrix oryzae sp. nov., Geothrix edaphica sp. nov., Geothrix rubra sp. nov., and Geothrix limicola sp. nov., six novel members of Acidobacteriota isolated from soils.</title>
        <authorList>
            <person name="Weisberg A.J."/>
            <person name="Pearce E."/>
            <person name="Kramer C.G."/>
            <person name="Chang J.H."/>
            <person name="Clarke C.R."/>
        </authorList>
    </citation>
    <scope>NUCLEOTIDE SEQUENCE</scope>
    <source>
        <strain evidence="2 3">NB05-1H</strain>
        <strain evidence="1">NRRL_B-16521</strain>
    </source>
</reference>
<dbReference type="EMBL" id="JARAWC010000001">
    <property type="protein sequence ID" value="MDX2958232.1"/>
    <property type="molecule type" value="Genomic_DNA"/>
</dbReference>
<keyword evidence="3" id="KW-1185">Reference proteome</keyword>
<accession>A0AAP6EC59</accession>
<comment type="caution">
    <text evidence="1">The sequence shown here is derived from an EMBL/GenBank/DDBJ whole genome shotgun (WGS) entry which is preliminary data.</text>
</comment>
<evidence type="ECO:0000313" key="4">
    <source>
        <dbReference type="Proteomes" id="UP001282288"/>
    </source>
</evidence>
<dbReference type="EMBL" id="JARAWP010000006">
    <property type="protein sequence ID" value="MDX3018599.1"/>
    <property type="molecule type" value="Genomic_DNA"/>
</dbReference>
<evidence type="ECO:0000313" key="2">
    <source>
        <dbReference type="EMBL" id="MDX3018599.1"/>
    </source>
</evidence>
<proteinExistence type="predicted"/>
<dbReference type="Proteomes" id="UP001282288">
    <property type="component" value="Unassembled WGS sequence"/>
</dbReference>